<evidence type="ECO:0000313" key="2">
    <source>
        <dbReference type="Proteomes" id="UP000653674"/>
    </source>
</evidence>
<keyword evidence="2" id="KW-1185">Reference proteome</keyword>
<organism evidence="1 2">
    <name type="scientific">Planosporangium flavigriseum</name>
    <dbReference type="NCBI Taxonomy" id="373681"/>
    <lineage>
        <taxon>Bacteria</taxon>
        <taxon>Bacillati</taxon>
        <taxon>Actinomycetota</taxon>
        <taxon>Actinomycetes</taxon>
        <taxon>Micromonosporales</taxon>
        <taxon>Micromonosporaceae</taxon>
        <taxon>Planosporangium</taxon>
    </lineage>
</organism>
<proteinExistence type="predicted"/>
<dbReference type="RefSeq" id="WP_168079851.1">
    <property type="nucleotide sequence ID" value="NZ_BAAAQJ010000001.1"/>
</dbReference>
<sequence length="70" mass="7780">MEGTSDGGWSNRRLFLPATEFNRIAVTREINDGLMQPRFASTTRAWLLSGTLVTVQNPVDSSIPQDADNR</sequence>
<gene>
    <name evidence="1" type="ORF">Pfl04_43960</name>
</gene>
<dbReference type="AlphaFoldDB" id="A0A8J3PNG9"/>
<reference evidence="1" key="1">
    <citation type="submission" date="2021-01" db="EMBL/GenBank/DDBJ databases">
        <title>Whole genome shotgun sequence of Planosporangium flavigriseum NBRC 105377.</title>
        <authorList>
            <person name="Komaki H."/>
            <person name="Tamura T."/>
        </authorList>
    </citation>
    <scope>NUCLEOTIDE SEQUENCE</scope>
    <source>
        <strain evidence="1">NBRC 105377</strain>
    </source>
</reference>
<comment type="caution">
    <text evidence="1">The sequence shown here is derived from an EMBL/GenBank/DDBJ whole genome shotgun (WGS) entry which is preliminary data.</text>
</comment>
<dbReference type="EMBL" id="BONU01000042">
    <property type="protein sequence ID" value="GIG75992.1"/>
    <property type="molecule type" value="Genomic_DNA"/>
</dbReference>
<protein>
    <submittedName>
        <fullName evidence="1">Uncharacterized protein</fullName>
    </submittedName>
</protein>
<dbReference type="Proteomes" id="UP000653674">
    <property type="component" value="Unassembled WGS sequence"/>
</dbReference>
<name>A0A8J3PNG9_9ACTN</name>
<accession>A0A8J3PNG9</accession>
<evidence type="ECO:0000313" key="1">
    <source>
        <dbReference type="EMBL" id="GIG75992.1"/>
    </source>
</evidence>